<feature type="domain" description="F-box" evidence="1">
    <location>
        <begin position="14"/>
        <end position="66"/>
    </location>
</feature>
<dbReference type="InterPro" id="IPR036047">
    <property type="entry name" value="F-box-like_dom_sf"/>
</dbReference>
<name>A0A5J5ADE0_9ASTE</name>
<protein>
    <recommendedName>
        <fullName evidence="1">F-box domain-containing protein</fullName>
    </recommendedName>
</protein>
<reference evidence="2 3" key="1">
    <citation type="submission" date="2019-09" db="EMBL/GenBank/DDBJ databases">
        <title>A chromosome-level genome assembly of the Chinese tupelo Nyssa sinensis.</title>
        <authorList>
            <person name="Yang X."/>
            <person name="Kang M."/>
            <person name="Yang Y."/>
            <person name="Xiong H."/>
            <person name="Wang M."/>
            <person name="Zhang Z."/>
            <person name="Wang Z."/>
            <person name="Wu H."/>
            <person name="Ma T."/>
            <person name="Liu J."/>
            <person name="Xi Z."/>
        </authorList>
    </citation>
    <scope>NUCLEOTIDE SEQUENCE [LARGE SCALE GENOMIC DNA]</scope>
    <source>
        <strain evidence="2">J267</strain>
        <tissue evidence="2">Leaf</tissue>
    </source>
</reference>
<dbReference type="InterPro" id="IPR053781">
    <property type="entry name" value="F-box_AtFBL13-like"/>
</dbReference>
<dbReference type="InterPro" id="IPR001810">
    <property type="entry name" value="F-box_dom"/>
</dbReference>
<dbReference type="PANTHER" id="PTHR34145">
    <property type="entry name" value="OS02G0105600 PROTEIN"/>
    <property type="match status" value="1"/>
</dbReference>
<organism evidence="2 3">
    <name type="scientific">Nyssa sinensis</name>
    <dbReference type="NCBI Taxonomy" id="561372"/>
    <lineage>
        <taxon>Eukaryota</taxon>
        <taxon>Viridiplantae</taxon>
        <taxon>Streptophyta</taxon>
        <taxon>Embryophyta</taxon>
        <taxon>Tracheophyta</taxon>
        <taxon>Spermatophyta</taxon>
        <taxon>Magnoliopsida</taxon>
        <taxon>eudicotyledons</taxon>
        <taxon>Gunneridae</taxon>
        <taxon>Pentapetalae</taxon>
        <taxon>asterids</taxon>
        <taxon>Cornales</taxon>
        <taxon>Nyssaceae</taxon>
        <taxon>Nyssa</taxon>
    </lineage>
</organism>
<dbReference type="Pfam" id="PF23622">
    <property type="entry name" value="LRR_At1g61320_AtMIF1"/>
    <property type="match status" value="2"/>
</dbReference>
<dbReference type="Proteomes" id="UP000325577">
    <property type="component" value="Linkage Group LG21"/>
</dbReference>
<dbReference type="Gene3D" id="3.80.10.10">
    <property type="entry name" value="Ribonuclease Inhibitor"/>
    <property type="match status" value="2"/>
</dbReference>
<dbReference type="InterPro" id="IPR053772">
    <property type="entry name" value="At1g61320/At1g61330-like"/>
</dbReference>
<accession>A0A5J5ADE0</accession>
<dbReference type="PANTHER" id="PTHR34145:SF28">
    <property type="entry name" value="F-BOX DOMAIN-CONTAINING PROTEIN"/>
    <property type="match status" value="1"/>
</dbReference>
<dbReference type="InterPro" id="IPR032675">
    <property type="entry name" value="LRR_dom_sf"/>
</dbReference>
<evidence type="ECO:0000313" key="3">
    <source>
        <dbReference type="Proteomes" id="UP000325577"/>
    </source>
</evidence>
<dbReference type="PROSITE" id="PS50181">
    <property type="entry name" value="FBOX"/>
    <property type="match status" value="1"/>
</dbReference>
<dbReference type="SMART" id="SM00256">
    <property type="entry name" value="FBOX"/>
    <property type="match status" value="1"/>
</dbReference>
<keyword evidence="3" id="KW-1185">Reference proteome</keyword>
<dbReference type="Gene3D" id="1.20.1280.50">
    <property type="match status" value="1"/>
</dbReference>
<dbReference type="EMBL" id="CM018045">
    <property type="protein sequence ID" value="KAA8527507.1"/>
    <property type="molecule type" value="Genomic_DNA"/>
</dbReference>
<gene>
    <name evidence="2" type="ORF">F0562_034778</name>
</gene>
<dbReference type="Pfam" id="PF00646">
    <property type="entry name" value="F-box"/>
    <property type="match status" value="1"/>
</dbReference>
<dbReference type="SUPFAM" id="SSF81383">
    <property type="entry name" value="F-box domain"/>
    <property type="match status" value="1"/>
</dbReference>
<dbReference type="CDD" id="cd22160">
    <property type="entry name" value="F-box_AtFBL13-like"/>
    <property type="match status" value="1"/>
</dbReference>
<evidence type="ECO:0000313" key="2">
    <source>
        <dbReference type="EMBL" id="KAA8527507.1"/>
    </source>
</evidence>
<dbReference type="OrthoDB" id="612216at2759"/>
<evidence type="ECO:0000259" key="1">
    <source>
        <dbReference type="PROSITE" id="PS50181"/>
    </source>
</evidence>
<sequence length="481" mass="55451">MKRRGLIDRSIDTIDWMSELPDHILHRVLSFLPTEEAARTSVLSKSWQRAWSTRSILNFDETFFGAELNADEDYQKKSLNFVDESLIRYRECKLRIQKLRLQIPNLDWNLAFHIDRWIGIAVENGLEELDICIETPSVYYRMPQTVLASKSITVLSLKSCVLEQPLPGNSRRLCSLQKLYLFDVRLDEQIIQTLISTCPLIESIDLIFCLGLNKYQISGLHKLKEISIFLFKESGFEMVDIDVPSLEKFVYVATGANVPCTVNVAATPNMKKLHLSCDRITDESFQELISKFPNLESLSIGCCHMLERIKISSPRLKRFALVHCDKLVEVKIDASNLESCYYSGNPEPVLSSSAAAGDRWIAKRIHLEWRNLGGLLVPPVHEVEKVELDVQSLSSYSAFVDGLLWSCHPRFLHVQSQCNNEFIEFLRETLMDREHPQCCSSEHIKCWRHYLKDVKIESFGGIEDEKPIHSQTSFRLKWRSH</sequence>
<dbReference type="SUPFAM" id="SSF52047">
    <property type="entry name" value="RNI-like"/>
    <property type="match status" value="1"/>
</dbReference>
<dbReference type="AlphaFoldDB" id="A0A5J5ADE0"/>
<proteinExistence type="predicted"/>
<dbReference type="InterPro" id="IPR055357">
    <property type="entry name" value="LRR_At1g61320_AtMIF1"/>
</dbReference>